<gene>
    <name evidence="2" type="ORF">LY79DRAFT_557042</name>
</gene>
<keyword evidence="3" id="KW-1185">Reference proteome</keyword>
<evidence type="ECO:0000313" key="2">
    <source>
        <dbReference type="EMBL" id="KAK1586167.1"/>
    </source>
</evidence>
<dbReference type="EMBL" id="JAHLJV010000038">
    <property type="protein sequence ID" value="KAK1586167.1"/>
    <property type="molecule type" value="Genomic_DNA"/>
</dbReference>
<evidence type="ECO:0000313" key="3">
    <source>
        <dbReference type="Proteomes" id="UP001230504"/>
    </source>
</evidence>
<organism evidence="2 3">
    <name type="scientific">Colletotrichum navitas</name>
    <dbReference type="NCBI Taxonomy" id="681940"/>
    <lineage>
        <taxon>Eukaryota</taxon>
        <taxon>Fungi</taxon>
        <taxon>Dikarya</taxon>
        <taxon>Ascomycota</taxon>
        <taxon>Pezizomycotina</taxon>
        <taxon>Sordariomycetes</taxon>
        <taxon>Hypocreomycetidae</taxon>
        <taxon>Glomerellales</taxon>
        <taxon>Glomerellaceae</taxon>
        <taxon>Colletotrichum</taxon>
        <taxon>Colletotrichum graminicola species complex</taxon>
    </lineage>
</organism>
<feature type="region of interest" description="Disordered" evidence="1">
    <location>
        <begin position="30"/>
        <end position="53"/>
    </location>
</feature>
<dbReference type="RefSeq" id="XP_060413125.1">
    <property type="nucleotide sequence ID" value="XM_060558064.1"/>
</dbReference>
<dbReference type="Proteomes" id="UP001230504">
    <property type="component" value="Unassembled WGS sequence"/>
</dbReference>
<protein>
    <submittedName>
        <fullName evidence="2">Uncharacterized protein</fullName>
    </submittedName>
</protein>
<dbReference type="AlphaFoldDB" id="A0AAD8PX64"/>
<name>A0AAD8PX64_9PEZI</name>
<dbReference type="GeneID" id="85442304"/>
<reference evidence="2" key="1">
    <citation type="submission" date="2021-06" db="EMBL/GenBank/DDBJ databases">
        <title>Comparative genomics, transcriptomics and evolutionary studies reveal genomic signatures of adaptation to plant cell wall in hemibiotrophic fungi.</title>
        <authorList>
            <consortium name="DOE Joint Genome Institute"/>
            <person name="Baroncelli R."/>
            <person name="Diaz J.F."/>
            <person name="Benocci T."/>
            <person name="Peng M."/>
            <person name="Battaglia E."/>
            <person name="Haridas S."/>
            <person name="Andreopoulos W."/>
            <person name="Labutti K."/>
            <person name="Pangilinan J."/>
            <person name="Floch G.L."/>
            <person name="Makela M.R."/>
            <person name="Henrissat B."/>
            <person name="Grigoriev I.V."/>
            <person name="Crouch J.A."/>
            <person name="De Vries R.P."/>
            <person name="Sukno S.A."/>
            <person name="Thon M.R."/>
        </authorList>
    </citation>
    <scope>NUCLEOTIDE SEQUENCE</scope>
    <source>
        <strain evidence="2">CBS 125086</strain>
    </source>
</reference>
<sequence length="172" mass="19052">MRSNGRASSGYSELETMMSVDTPRDDIILDQARGHSPSSPHSQLLLPGPPPHGSTSPIILNPCRPVSPLPNLCFPHISRRTQVEPLMVPAQTTDAIRYQPAADVTLPLYFNRPIPTPVRDRILVSHLVRIHEHAERGTSTEAESCGRRKSCRVLRGGGRGVKSRLEEPWLRS</sequence>
<feature type="compositionally biased region" description="Low complexity" evidence="1">
    <location>
        <begin position="34"/>
        <end position="46"/>
    </location>
</feature>
<comment type="caution">
    <text evidence="2">The sequence shown here is derived from an EMBL/GenBank/DDBJ whole genome shotgun (WGS) entry which is preliminary data.</text>
</comment>
<proteinExistence type="predicted"/>
<evidence type="ECO:0000256" key="1">
    <source>
        <dbReference type="SAM" id="MobiDB-lite"/>
    </source>
</evidence>
<accession>A0AAD8PX64</accession>